<dbReference type="NCBIfam" id="TIGR00115">
    <property type="entry name" value="tig"/>
    <property type="match status" value="1"/>
</dbReference>
<dbReference type="GO" id="GO:0044183">
    <property type="term" value="F:protein folding chaperone"/>
    <property type="evidence" value="ECO:0007669"/>
    <property type="project" value="TreeGrafter"/>
</dbReference>
<dbReference type="GO" id="GO:0043335">
    <property type="term" value="P:protein unfolding"/>
    <property type="evidence" value="ECO:0007669"/>
    <property type="project" value="TreeGrafter"/>
</dbReference>
<dbReference type="GO" id="GO:0015031">
    <property type="term" value="P:protein transport"/>
    <property type="evidence" value="ECO:0007669"/>
    <property type="project" value="UniProtKB-UniRule"/>
</dbReference>
<name>F7XWL8_MIDMI</name>
<dbReference type="OrthoDB" id="9767721at2"/>
<dbReference type="Gene3D" id="3.30.70.1050">
    <property type="entry name" value="Trigger factor ribosome-binding domain"/>
    <property type="match status" value="1"/>
</dbReference>
<evidence type="ECO:0000256" key="5">
    <source>
        <dbReference type="ARBA" id="ARBA00022618"/>
    </source>
</evidence>
<dbReference type="RefSeq" id="WP_013951270.1">
    <property type="nucleotide sequence ID" value="NC_015722.1"/>
</dbReference>
<comment type="similarity">
    <text evidence="2 12 14">Belongs to the FKBP-type PPIase family. Tig subfamily.</text>
</comment>
<evidence type="ECO:0000313" key="17">
    <source>
        <dbReference type="Proteomes" id="UP000006639"/>
    </source>
</evidence>
<dbReference type="HAMAP" id="MF_00303">
    <property type="entry name" value="Trigger_factor_Tig"/>
    <property type="match status" value="1"/>
</dbReference>
<reference evidence="16 17" key="1">
    <citation type="journal article" date="2011" name="Mol. Biol. Evol.">
        <title>Phylogenomic evidence for the presence of a flagellum and cbb3 oxidase in the free-living mitochondrial ancestor.</title>
        <authorList>
            <person name="Sassera D."/>
            <person name="Lo N."/>
            <person name="Epis S."/>
            <person name="D'Auria G."/>
            <person name="Montagna M."/>
            <person name="Comandatore F."/>
            <person name="Horner D."/>
            <person name="Pereto J."/>
            <person name="Luciano A.M."/>
            <person name="Franciosi F."/>
            <person name="Ferri E."/>
            <person name="Crotti E."/>
            <person name="Bazzocchi C."/>
            <person name="Daffonchio D."/>
            <person name="Sacchi L."/>
            <person name="Moya A."/>
            <person name="Latorre A."/>
            <person name="Bandi C."/>
        </authorList>
    </citation>
    <scope>NUCLEOTIDE SEQUENCE [LARGE SCALE GENOMIC DNA]</scope>
    <source>
        <strain evidence="16 17">IricVA</strain>
    </source>
</reference>
<dbReference type="KEGG" id="mmn:midi_00777"/>
<evidence type="ECO:0000256" key="1">
    <source>
        <dbReference type="ARBA" id="ARBA00000971"/>
    </source>
</evidence>
<dbReference type="PIRSF" id="PIRSF003095">
    <property type="entry name" value="Trigger_factor"/>
    <property type="match status" value="1"/>
</dbReference>
<dbReference type="HOGENOM" id="CLU_033058_2_2_5"/>
<comment type="function">
    <text evidence="10 12">Involved in protein export. Acts as a chaperone by maintaining the newly synthesized protein in an open conformation. Functions as a peptidyl-prolyl cis-trans isomerase.</text>
</comment>
<dbReference type="InterPro" id="IPR046357">
    <property type="entry name" value="PPIase_dom_sf"/>
</dbReference>
<evidence type="ECO:0000256" key="13">
    <source>
        <dbReference type="PROSITE-ProRule" id="PRU00277"/>
    </source>
</evidence>
<evidence type="ECO:0000256" key="3">
    <source>
        <dbReference type="ARBA" id="ARBA00013194"/>
    </source>
</evidence>
<dbReference type="SUPFAM" id="SSF102735">
    <property type="entry name" value="Trigger factor ribosome-binding domain"/>
    <property type="match status" value="1"/>
</dbReference>
<sequence length="434" mass="49693">MEIQPIKKEGLFREYAVIVPSEDIKKKVDEILAKEAETFKMPGFREGKVPISLVRRQIGGEVLQKQLRQSIDDAVKAILKESEERPAMPPEIQMNNFDENTELKITVSFDALPKIPEIDLTKVSFDGYEIEVLDSDMEKAKGEILKRSKNFQPAEAGYKAQVGDMLKIDFVGKIDGVEFEGGKGAGIKLEIGSKQFVPGFEEQLVGLAVSEEKTINVVFPQDYPKYPGKEVTFDIKVHEILKTQDTAEWNDELAKKLGFEKIENVEKMIKDRMSTDFAVMARFHTKKELFDILDGEYEFELPQRMLEADLEQLIKEAKAKPFRETQGKSEEELNEEFKKISFRRVKLGLLLAELARINKIEVSENDLRETIAAQVMQMPGKQKEIIEYFSKSENLRMLEGPILEEKTVDFILTKVNLNKIKITAEEFSKKNLIM</sequence>
<dbReference type="GO" id="GO:0043022">
    <property type="term" value="F:ribosome binding"/>
    <property type="evidence" value="ECO:0007669"/>
    <property type="project" value="TreeGrafter"/>
</dbReference>
<dbReference type="InterPro" id="IPR027304">
    <property type="entry name" value="Trigger_fact/SurA_dom_sf"/>
</dbReference>
<feature type="domain" description="PPIase FKBP-type" evidence="15">
    <location>
        <begin position="163"/>
        <end position="223"/>
    </location>
</feature>
<keyword evidence="7 12" id="KW-0143">Chaperone</keyword>
<dbReference type="InterPro" id="IPR001179">
    <property type="entry name" value="PPIase_FKBP_dom"/>
</dbReference>
<dbReference type="InterPro" id="IPR008880">
    <property type="entry name" value="Trigger_fac_C"/>
</dbReference>
<dbReference type="PANTHER" id="PTHR30560:SF3">
    <property type="entry name" value="TRIGGER FACTOR-LIKE PROTEIN TIG, CHLOROPLASTIC"/>
    <property type="match status" value="1"/>
</dbReference>
<gene>
    <name evidence="12 16" type="primary">tig</name>
    <name evidence="16" type="ordered locus">midi_00777</name>
</gene>
<evidence type="ECO:0000256" key="10">
    <source>
        <dbReference type="ARBA" id="ARBA00024849"/>
    </source>
</evidence>
<dbReference type="SUPFAM" id="SSF54534">
    <property type="entry name" value="FKBP-like"/>
    <property type="match status" value="1"/>
</dbReference>
<dbReference type="InterPro" id="IPR037041">
    <property type="entry name" value="Trigger_fac_C_sf"/>
</dbReference>
<organism evidence="16 17">
    <name type="scientific">Midichloria mitochondrii (strain IricVA)</name>
    <dbReference type="NCBI Taxonomy" id="696127"/>
    <lineage>
        <taxon>Bacteria</taxon>
        <taxon>Pseudomonadati</taxon>
        <taxon>Pseudomonadota</taxon>
        <taxon>Alphaproteobacteria</taxon>
        <taxon>Rickettsiales</taxon>
        <taxon>Candidatus Midichloriaceae</taxon>
        <taxon>Candidatus Midichloria</taxon>
    </lineage>
</organism>
<evidence type="ECO:0000256" key="11">
    <source>
        <dbReference type="ARBA" id="ARBA00029986"/>
    </source>
</evidence>
<dbReference type="Gene3D" id="1.10.3120.10">
    <property type="entry name" value="Trigger factor, C-terminal domain"/>
    <property type="match status" value="1"/>
</dbReference>
<evidence type="ECO:0000256" key="14">
    <source>
        <dbReference type="RuleBase" id="RU003914"/>
    </source>
</evidence>
<keyword evidence="8 12" id="KW-0413">Isomerase</keyword>
<dbReference type="Proteomes" id="UP000006639">
    <property type="component" value="Chromosome"/>
</dbReference>
<dbReference type="EMBL" id="CP002130">
    <property type="protein sequence ID" value="AEI89067.1"/>
    <property type="molecule type" value="Genomic_DNA"/>
</dbReference>
<keyword evidence="9 12" id="KW-0131">Cell cycle</keyword>
<dbReference type="GO" id="GO:0003755">
    <property type="term" value="F:peptidyl-prolyl cis-trans isomerase activity"/>
    <property type="evidence" value="ECO:0007669"/>
    <property type="project" value="UniProtKB-UniRule"/>
</dbReference>
<dbReference type="FunFam" id="3.10.50.40:FF:000001">
    <property type="entry name" value="Trigger factor"/>
    <property type="match status" value="1"/>
</dbReference>
<evidence type="ECO:0000256" key="6">
    <source>
        <dbReference type="ARBA" id="ARBA00023110"/>
    </source>
</evidence>
<dbReference type="InterPro" id="IPR036611">
    <property type="entry name" value="Trigger_fac_ribosome-bd_sf"/>
</dbReference>
<dbReference type="PANTHER" id="PTHR30560">
    <property type="entry name" value="TRIGGER FACTOR CHAPERONE AND PEPTIDYL-PROLYL CIS/TRANS ISOMERASE"/>
    <property type="match status" value="1"/>
</dbReference>
<dbReference type="Pfam" id="PF00254">
    <property type="entry name" value="FKBP_C"/>
    <property type="match status" value="1"/>
</dbReference>
<evidence type="ECO:0000256" key="2">
    <source>
        <dbReference type="ARBA" id="ARBA00005464"/>
    </source>
</evidence>
<evidence type="ECO:0000256" key="9">
    <source>
        <dbReference type="ARBA" id="ARBA00023306"/>
    </source>
</evidence>
<dbReference type="GO" id="GO:0051301">
    <property type="term" value="P:cell division"/>
    <property type="evidence" value="ECO:0007669"/>
    <property type="project" value="UniProtKB-KW"/>
</dbReference>
<dbReference type="PROSITE" id="PS50059">
    <property type="entry name" value="FKBP_PPIASE"/>
    <property type="match status" value="1"/>
</dbReference>
<keyword evidence="5 12" id="KW-0132">Cell division</keyword>
<accession>F7XWL8</accession>
<evidence type="ECO:0000256" key="7">
    <source>
        <dbReference type="ARBA" id="ARBA00023186"/>
    </source>
</evidence>
<evidence type="ECO:0000259" key="15">
    <source>
        <dbReference type="PROSITE" id="PS50059"/>
    </source>
</evidence>
<dbReference type="Pfam" id="PF05697">
    <property type="entry name" value="Trigger_N"/>
    <property type="match status" value="1"/>
</dbReference>
<dbReference type="InterPro" id="IPR005215">
    <property type="entry name" value="Trig_fac"/>
</dbReference>
<keyword evidence="12" id="KW-0963">Cytoplasm</keyword>
<dbReference type="InterPro" id="IPR008881">
    <property type="entry name" value="Trigger_fac_ribosome-bd_bac"/>
</dbReference>
<dbReference type="GO" id="GO:0051083">
    <property type="term" value="P:'de novo' cotranslational protein folding"/>
    <property type="evidence" value="ECO:0007669"/>
    <property type="project" value="TreeGrafter"/>
</dbReference>
<dbReference type="Pfam" id="PF05698">
    <property type="entry name" value="Trigger_C"/>
    <property type="match status" value="1"/>
</dbReference>
<dbReference type="AlphaFoldDB" id="F7XWL8"/>
<dbReference type="SUPFAM" id="SSF109998">
    <property type="entry name" value="Triger factor/SurA peptide-binding domain-like"/>
    <property type="match status" value="1"/>
</dbReference>
<dbReference type="EC" id="5.2.1.8" evidence="3 12"/>
<comment type="subcellular location">
    <subcellularLocation>
        <location evidence="12">Cytoplasm</location>
    </subcellularLocation>
    <text evidence="12">About half TF is bound to the ribosome near the polypeptide exit tunnel while the other half is free in the cytoplasm.</text>
</comment>
<comment type="catalytic activity">
    <reaction evidence="1 12 13">
        <text>[protein]-peptidylproline (omega=180) = [protein]-peptidylproline (omega=0)</text>
        <dbReference type="Rhea" id="RHEA:16237"/>
        <dbReference type="Rhea" id="RHEA-COMP:10747"/>
        <dbReference type="Rhea" id="RHEA-COMP:10748"/>
        <dbReference type="ChEBI" id="CHEBI:83833"/>
        <dbReference type="ChEBI" id="CHEBI:83834"/>
        <dbReference type="EC" id="5.2.1.8"/>
    </reaction>
</comment>
<evidence type="ECO:0000256" key="8">
    <source>
        <dbReference type="ARBA" id="ARBA00023235"/>
    </source>
</evidence>
<dbReference type="GO" id="GO:0005737">
    <property type="term" value="C:cytoplasm"/>
    <property type="evidence" value="ECO:0007669"/>
    <property type="project" value="UniProtKB-SubCell"/>
</dbReference>
<keyword evidence="17" id="KW-1185">Reference proteome</keyword>
<evidence type="ECO:0000256" key="12">
    <source>
        <dbReference type="HAMAP-Rule" id="MF_00303"/>
    </source>
</evidence>
<evidence type="ECO:0000256" key="4">
    <source>
        <dbReference type="ARBA" id="ARBA00016902"/>
    </source>
</evidence>
<dbReference type="Gene3D" id="3.10.50.40">
    <property type="match status" value="1"/>
</dbReference>
<proteinExistence type="inferred from homology"/>
<evidence type="ECO:0000313" key="16">
    <source>
        <dbReference type="EMBL" id="AEI89067.1"/>
    </source>
</evidence>
<keyword evidence="6 12" id="KW-0697">Rotamase</keyword>
<comment type="domain">
    <text evidence="12">Consists of 3 domains; the N-terminus binds the ribosome, the middle domain has PPIase activity, while the C-terminus has intrinsic chaperone activity on its own.</text>
</comment>
<protein>
    <recommendedName>
        <fullName evidence="4 12">Trigger factor</fullName>
        <shortName evidence="12">TF</shortName>
        <ecNumber evidence="3 12">5.2.1.8</ecNumber>
    </recommendedName>
    <alternativeName>
        <fullName evidence="11 12">PPIase</fullName>
    </alternativeName>
</protein>
<dbReference type="STRING" id="696127.midi_00777"/>